<sequence>MILRLVSSAEDPLFRSMDIDFSGRKDDAKTLQIFVYYNLEFLKLEGCELTDRDIFNVPEINCKVKYLCLRSEKFFRAYCPSLKYVNGVKLEQVSGTQELAGSSGADDEGSGSGRAKIKGVMEPPAKRSRYSVRKSRFPPVPPLPSDRTPSTSPDKDTCEASTSSATVRRSKTESLELQSSSSVSLHLSKEEKLVYYANFLFRHGTKRALLAGMEDFLSIITERDERNTLSVELQEMMGSMMLKYALRTFRYCQECDIYLKSGTEVCRNPNCSLVKKAFAIYSVRIRPQLEMILRSVLHHLVVVHSELHLDVRGERNRCRETTNFAAYEEDIETLEEFVGFEMKVVLTMNFDGVRLKKISRSEMWPVYMRLEGLPFKEKNKYENNILVALLISRKPPSQHLLRELFYRMKTELRDLAEHPVPVDDKNGQEWKLRPVLSNAVMDFAALRTLFGCPKWSSKHGCHLCTMKGEIRGRRMIWFSRFPDTTERRTRESILVDSSANRNGLAGPTQMMELLTMDRCRPDSLHVLDEGITCDLFREQFTTKGHTPAAFRISKENVVTLCTSLEKLQNFTYASKIMMSILFPLIGAGGLCPNPVASVAVLSYCILVVTLQWSHKQEVEMSTLPRLATTLKHLCFLLEKELRMMLSDVANEHQNPIVTSLLKQISSEGVTRLPKQMQLREHWYIPTLSELDMVSLAQHHKIFLHRYYGKCQLSSRIVAHDRVYSSRHYWSRPSDTVQDCVAIAQGRGFAYGRVVAFVVLPGEAAEPRCLLLWEEFTVADPFEDLAEMICSSNDPSMLRSRIALLTRAMSYGSENYNSLDIDEGYSPNMDWLPFRNGGNVADVREPLSQVGNQCRGCTCEARPPHGAGNSAGPPRVIEGGRELLDISTPVSSQQGRREESDCQRATPNRPRREDEFASPRCPDAQTPSASQVPELAPEQPSTPSPANASCVDQRVAEMMSAVPVSLRTLGQVITAIQNGAQCETIVSDQLRGLRIDVHGTWEHQRATSSLRNSSDTIVQQLAHLVRCQGEMISGLAGAAMNLNQFMEKWRRCGKSTEGEHSVRATDFFRHYFQEAFTLTDAIKQYACRQSGNSGKKTGAKGPPQTLD</sequence>
<evidence type="ECO:0000313" key="4">
    <source>
        <dbReference type="WBParaSite" id="HPBE_0001562201-mRNA-1"/>
    </source>
</evidence>
<proteinExistence type="predicted"/>
<reference evidence="2 3" key="1">
    <citation type="submission" date="2018-11" db="EMBL/GenBank/DDBJ databases">
        <authorList>
            <consortium name="Pathogen Informatics"/>
        </authorList>
    </citation>
    <scope>NUCLEOTIDE SEQUENCE [LARGE SCALE GENOMIC DNA]</scope>
</reference>
<dbReference type="WBParaSite" id="HPBE_0001562201-mRNA-1">
    <property type="protein sequence ID" value="HPBE_0001562201-mRNA-1"/>
    <property type="gene ID" value="HPBE_0001562201"/>
</dbReference>
<dbReference type="Proteomes" id="UP000050761">
    <property type="component" value="Unassembled WGS sequence"/>
</dbReference>
<evidence type="ECO:0000256" key="1">
    <source>
        <dbReference type="SAM" id="MobiDB-lite"/>
    </source>
</evidence>
<feature type="region of interest" description="Disordered" evidence="1">
    <location>
        <begin position="98"/>
        <end position="173"/>
    </location>
</feature>
<evidence type="ECO:0000313" key="3">
    <source>
        <dbReference type="Proteomes" id="UP000050761"/>
    </source>
</evidence>
<accession>A0A3P7ZS96</accession>
<evidence type="ECO:0000313" key="2">
    <source>
        <dbReference type="EMBL" id="VDP03342.1"/>
    </source>
</evidence>
<gene>
    <name evidence="2" type="ORF">HPBE_LOCUS15621</name>
</gene>
<keyword evidence="3" id="KW-1185">Reference proteome</keyword>
<dbReference type="AlphaFoldDB" id="A0A183G2R5"/>
<reference evidence="4" key="2">
    <citation type="submission" date="2019-09" db="UniProtKB">
        <authorList>
            <consortium name="WormBaseParasite"/>
        </authorList>
    </citation>
    <scope>IDENTIFICATION</scope>
</reference>
<feature type="compositionally biased region" description="Basic residues" evidence="1">
    <location>
        <begin position="126"/>
        <end position="136"/>
    </location>
</feature>
<accession>A0A183G2R5</accession>
<protein>
    <submittedName>
        <fullName evidence="4">DUF4206 domain-containing protein</fullName>
    </submittedName>
</protein>
<feature type="region of interest" description="Disordered" evidence="1">
    <location>
        <begin position="887"/>
        <end position="947"/>
    </location>
</feature>
<name>A0A183G2R5_HELPZ</name>
<dbReference type="OrthoDB" id="5862043at2759"/>
<organism evidence="3 4">
    <name type="scientific">Heligmosomoides polygyrus</name>
    <name type="common">Parasitic roundworm</name>
    <dbReference type="NCBI Taxonomy" id="6339"/>
    <lineage>
        <taxon>Eukaryota</taxon>
        <taxon>Metazoa</taxon>
        <taxon>Ecdysozoa</taxon>
        <taxon>Nematoda</taxon>
        <taxon>Chromadorea</taxon>
        <taxon>Rhabditida</taxon>
        <taxon>Rhabditina</taxon>
        <taxon>Rhabditomorpha</taxon>
        <taxon>Strongyloidea</taxon>
        <taxon>Heligmosomidae</taxon>
        <taxon>Heligmosomoides</taxon>
    </lineage>
</organism>
<dbReference type="EMBL" id="UZAH01028948">
    <property type="protein sequence ID" value="VDP03342.1"/>
    <property type="molecule type" value="Genomic_DNA"/>
</dbReference>